<name>A0A137NWM9_CONC2</name>
<dbReference type="InterPro" id="IPR032675">
    <property type="entry name" value="LRR_dom_sf"/>
</dbReference>
<protein>
    <submittedName>
        <fullName evidence="1">Uncharacterized protein</fullName>
    </submittedName>
</protein>
<accession>A0A137NWM9</accession>
<sequence>MTLKKWIDIVPLKEFYNVLSIQELAELSMSSKLFRSKLLSIIYKTLKLDFSEIENMEYKSYEITEEDSEFNDIDIQSRTEVLTRPRRRYPIIDDSDEEEFEYLVKFFTNPYKPLIDKFISSRERFRSDLKLIPYQPSVLIIYDLSNYCYFIREISDAFNSLKALHIDYNCATLEDFQYLLDNLKCLEILLFTYNYIFKCNSKSTDYSISWPKTLKELTIGGIREMILNNNHDPIRLLSCIYRPNIPMNPHLLMSIHLPNLESLSLVESYGEFDDMLELLKVNSHIKRLYLPCVDEIHEIFDIIQSFKNLNHLNIFIDCFGYKKDLEKINSQIPPNFKSLTVICNYYYDNVINFLKGQFHQLTHLSVRFKSIQFQQLSLLISNLTTMHLLKKLELHFEVASDFYEVKNCEVYKSFRINIFKFPKLSNLESVEFRHILNSCYNIKMDLGNLKLIVDSCPKLKRIGFSSEDNLKYFGEIGSEKLGLGENWKLISTPSRYLLHKVDQ</sequence>
<reference evidence="1 2" key="1">
    <citation type="journal article" date="2015" name="Genome Biol. Evol.">
        <title>Phylogenomic analyses indicate that early fungi evolved digesting cell walls of algal ancestors of land plants.</title>
        <authorList>
            <person name="Chang Y."/>
            <person name="Wang S."/>
            <person name="Sekimoto S."/>
            <person name="Aerts A.L."/>
            <person name="Choi C."/>
            <person name="Clum A."/>
            <person name="LaButti K.M."/>
            <person name="Lindquist E.A."/>
            <person name="Yee Ngan C."/>
            <person name="Ohm R.A."/>
            <person name="Salamov A.A."/>
            <person name="Grigoriev I.V."/>
            <person name="Spatafora J.W."/>
            <person name="Berbee M.L."/>
        </authorList>
    </citation>
    <scope>NUCLEOTIDE SEQUENCE [LARGE SCALE GENOMIC DNA]</scope>
    <source>
        <strain evidence="1 2">NRRL 28638</strain>
    </source>
</reference>
<dbReference type="EMBL" id="KQ964650">
    <property type="protein sequence ID" value="KXN67240.1"/>
    <property type="molecule type" value="Genomic_DNA"/>
</dbReference>
<evidence type="ECO:0000313" key="1">
    <source>
        <dbReference type="EMBL" id="KXN67240.1"/>
    </source>
</evidence>
<dbReference type="SUPFAM" id="SSF52047">
    <property type="entry name" value="RNI-like"/>
    <property type="match status" value="1"/>
</dbReference>
<dbReference type="Gene3D" id="3.80.10.10">
    <property type="entry name" value="Ribonuclease Inhibitor"/>
    <property type="match status" value="1"/>
</dbReference>
<keyword evidence="2" id="KW-1185">Reference proteome</keyword>
<dbReference type="OrthoDB" id="672793at2759"/>
<organism evidence="1 2">
    <name type="scientific">Conidiobolus coronatus (strain ATCC 28846 / CBS 209.66 / NRRL 28638)</name>
    <name type="common">Delacroixia coronata</name>
    <dbReference type="NCBI Taxonomy" id="796925"/>
    <lineage>
        <taxon>Eukaryota</taxon>
        <taxon>Fungi</taxon>
        <taxon>Fungi incertae sedis</taxon>
        <taxon>Zoopagomycota</taxon>
        <taxon>Entomophthoromycotina</taxon>
        <taxon>Entomophthoromycetes</taxon>
        <taxon>Entomophthorales</taxon>
        <taxon>Ancylistaceae</taxon>
        <taxon>Conidiobolus</taxon>
    </lineage>
</organism>
<dbReference type="Proteomes" id="UP000070444">
    <property type="component" value="Unassembled WGS sequence"/>
</dbReference>
<gene>
    <name evidence="1" type="ORF">CONCODRAFT_10751</name>
</gene>
<proteinExistence type="predicted"/>
<evidence type="ECO:0000313" key="2">
    <source>
        <dbReference type="Proteomes" id="UP000070444"/>
    </source>
</evidence>
<dbReference type="AlphaFoldDB" id="A0A137NWM9"/>